<name>A0A2P2IR52_RHIMU</name>
<dbReference type="InterPro" id="IPR001623">
    <property type="entry name" value="DnaJ_domain"/>
</dbReference>
<proteinExistence type="predicted"/>
<dbReference type="SMART" id="SM00271">
    <property type="entry name" value="DnaJ"/>
    <property type="match status" value="1"/>
</dbReference>
<evidence type="ECO:0000259" key="1">
    <source>
        <dbReference type="PROSITE" id="PS50076"/>
    </source>
</evidence>
<dbReference type="PRINTS" id="PR00625">
    <property type="entry name" value="JDOMAIN"/>
</dbReference>
<evidence type="ECO:0000313" key="2">
    <source>
        <dbReference type="EMBL" id="MBW83722.1"/>
    </source>
</evidence>
<feature type="domain" description="J" evidence="1">
    <location>
        <begin position="189"/>
        <end position="250"/>
    </location>
</feature>
<protein>
    <submittedName>
        <fullName evidence="2">Heat shock protein binding protein</fullName>
    </submittedName>
</protein>
<dbReference type="SUPFAM" id="SSF46565">
    <property type="entry name" value="Chaperone J-domain"/>
    <property type="match status" value="1"/>
</dbReference>
<dbReference type="PANTHER" id="PTHR45376">
    <property type="entry name" value="CHAPERONE DNAJ-DOMAIN SUPERFAMILY PROTEIN-RELATED"/>
    <property type="match status" value="1"/>
</dbReference>
<reference evidence="2" key="1">
    <citation type="submission" date="2018-02" db="EMBL/GenBank/DDBJ databases">
        <title>Rhizophora mucronata_Transcriptome.</title>
        <authorList>
            <person name="Meera S.P."/>
            <person name="Sreeshan A."/>
            <person name="Augustine A."/>
        </authorList>
    </citation>
    <scope>NUCLEOTIDE SEQUENCE</scope>
    <source>
        <tissue evidence="2">Leaf</tissue>
    </source>
</reference>
<dbReference type="PANTHER" id="PTHR45376:SF1">
    <property type="entry name" value="CHAPERONE DNAJ-DOMAIN SUPERFAMILY PROTEIN-RELATED"/>
    <property type="match status" value="1"/>
</dbReference>
<dbReference type="InterPro" id="IPR036869">
    <property type="entry name" value="J_dom_sf"/>
</dbReference>
<dbReference type="AlphaFoldDB" id="A0A2P2IR52"/>
<dbReference type="EMBL" id="GGEC01003239">
    <property type="protein sequence ID" value="MBW83722.1"/>
    <property type="molecule type" value="Transcribed_RNA"/>
</dbReference>
<sequence length="252" mass="29532">MMNGGTKATILFPQNNCCRLQTALFHSTPILERKKRNFASSEYRSNYYSRRSRNFYSKQSLLREGNVLLDYLLGKCKYDFDEEDAYSSRDTSWFRKQYCKRSSKKWPGNQGSRHWVKKGFQFYEDDYEFETIFQSGFGGFHWSFINEESSQWRSYFGYSNNHGRWRRYRVEEEYNSSSESDSSESNLTLDRIALGLSPSGPLKIEDVKTAYRACALKWHPDRHQGSSKATAEEKFKLCSAAYQSLCDKLAAI</sequence>
<dbReference type="Gene3D" id="1.10.287.110">
    <property type="entry name" value="DnaJ domain"/>
    <property type="match status" value="1"/>
</dbReference>
<accession>A0A2P2IR52</accession>
<organism evidence="2">
    <name type="scientific">Rhizophora mucronata</name>
    <name type="common">Asiatic mangrove</name>
    <dbReference type="NCBI Taxonomy" id="61149"/>
    <lineage>
        <taxon>Eukaryota</taxon>
        <taxon>Viridiplantae</taxon>
        <taxon>Streptophyta</taxon>
        <taxon>Embryophyta</taxon>
        <taxon>Tracheophyta</taxon>
        <taxon>Spermatophyta</taxon>
        <taxon>Magnoliopsida</taxon>
        <taxon>eudicotyledons</taxon>
        <taxon>Gunneridae</taxon>
        <taxon>Pentapetalae</taxon>
        <taxon>rosids</taxon>
        <taxon>fabids</taxon>
        <taxon>Malpighiales</taxon>
        <taxon>Rhizophoraceae</taxon>
        <taxon>Rhizophora</taxon>
    </lineage>
</organism>
<dbReference type="PROSITE" id="PS50076">
    <property type="entry name" value="DNAJ_2"/>
    <property type="match status" value="1"/>
</dbReference>
<dbReference type="Pfam" id="PF00226">
    <property type="entry name" value="DnaJ"/>
    <property type="match status" value="1"/>
</dbReference>
<keyword evidence="2" id="KW-0346">Stress response</keyword>
<dbReference type="CDD" id="cd06257">
    <property type="entry name" value="DnaJ"/>
    <property type="match status" value="1"/>
</dbReference>